<evidence type="ECO:0000313" key="3">
    <source>
        <dbReference type="Proteomes" id="UP000318509"/>
    </source>
</evidence>
<dbReference type="InterPro" id="IPR016181">
    <property type="entry name" value="Acyl_CoA_acyltransferase"/>
</dbReference>
<dbReference type="PROSITE" id="PS51186">
    <property type="entry name" value="GNAT"/>
    <property type="match status" value="1"/>
</dbReference>
<keyword evidence="2" id="KW-0808">Transferase</keyword>
<dbReference type="Pfam" id="PF00583">
    <property type="entry name" value="Acetyltransf_1"/>
    <property type="match status" value="1"/>
</dbReference>
<sequence>MRVRSITRDEVESFAAIEQLPAQSRELAQYVRESWKRGEGRPEWCFVIEDEQRRIIGRIAYWALPPSEQPEQIDLLEIPWDEGYLDVGRCLLSTSLEMLRAKGARSISYNVVVPLNPDSPVHRTYVWDDLVKGTLSKRCTLLESVGFSRIRDGLRFQWTDTPSAPRTARVDVLKFLGLPEVGDERFIDAMRRVSENTLDRNFRREQLELGGERSAREHFRRLKRLTHKPEWWQLAFEGDGELVGLVVPAANDGGPIIAYVGVVPGRRGRGHIDTLLAWGTSVLRSEGARRIRADTDVANTPMVAAFERAGYERFAKRLDYSMELPDYRPTIAQGRLAR</sequence>
<protein>
    <submittedName>
        <fullName evidence="2">GNAT family N-acetyltransferase</fullName>
    </submittedName>
</protein>
<dbReference type="Proteomes" id="UP000318509">
    <property type="component" value="Unassembled WGS sequence"/>
</dbReference>
<accession>A0A537K832</accession>
<dbReference type="CDD" id="cd04301">
    <property type="entry name" value="NAT_SF"/>
    <property type="match status" value="1"/>
</dbReference>
<dbReference type="InterPro" id="IPR000182">
    <property type="entry name" value="GNAT_dom"/>
</dbReference>
<gene>
    <name evidence="2" type="ORF">E6H00_03290</name>
</gene>
<reference evidence="2 3" key="1">
    <citation type="journal article" date="2019" name="Nat. Microbiol.">
        <title>Mediterranean grassland soil C-N compound turnover is dependent on rainfall and depth, and is mediated by genomically divergent microorganisms.</title>
        <authorList>
            <person name="Diamond S."/>
            <person name="Andeer P.F."/>
            <person name="Li Z."/>
            <person name="Crits-Christoph A."/>
            <person name="Burstein D."/>
            <person name="Anantharaman K."/>
            <person name="Lane K.R."/>
            <person name="Thomas B.C."/>
            <person name="Pan C."/>
            <person name="Northen T.R."/>
            <person name="Banfield J.F."/>
        </authorList>
    </citation>
    <scope>NUCLEOTIDE SEQUENCE [LARGE SCALE GENOMIC DNA]</scope>
    <source>
        <strain evidence="2">NP_3</strain>
    </source>
</reference>
<evidence type="ECO:0000259" key="1">
    <source>
        <dbReference type="PROSITE" id="PS51186"/>
    </source>
</evidence>
<proteinExistence type="predicted"/>
<feature type="domain" description="N-acetyltransferase" evidence="1">
    <location>
        <begin position="188"/>
        <end position="327"/>
    </location>
</feature>
<organism evidence="2 3">
    <name type="scientific">Candidatus Segetimicrobium genomatis</name>
    <dbReference type="NCBI Taxonomy" id="2569760"/>
    <lineage>
        <taxon>Bacteria</taxon>
        <taxon>Bacillati</taxon>
        <taxon>Candidatus Sysuimicrobiota</taxon>
        <taxon>Candidatus Sysuimicrobiia</taxon>
        <taxon>Candidatus Sysuimicrobiales</taxon>
        <taxon>Candidatus Segetimicrobiaceae</taxon>
        <taxon>Candidatus Segetimicrobium</taxon>
    </lineage>
</organism>
<evidence type="ECO:0000313" key="2">
    <source>
        <dbReference type="EMBL" id="TMI91925.1"/>
    </source>
</evidence>
<comment type="caution">
    <text evidence="2">The sequence shown here is derived from an EMBL/GenBank/DDBJ whole genome shotgun (WGS) entry which is preliminary data.</text>
</comment>
<dbReference type="EMBL" id="VBAK01000077">
    <property type="protein sequence ID" value="TMI91925.1"/>
    <property type="molecule type" value="Genomic_DNA"/>
</dbReference>
<dbReference type="GO" id="GO:0016747">
    <property type="term" value="F:acyltransferase activity, transferring groups other than amino-acyl groups"/>
    <property type="evidence" value="ECO:0007669"/>
    <property type="project" value="InterPro"/>
</dbReference>
<dbReference type="Gene3D" id="3.40.630.30">
    <property type="match status" value="1"/>
</dbReference>
<dbReference type="SUPFAM" id="SSF55729">
    <property type="entry name" value="Acyl-CoA N-acyltransferases (Nat)"/>
    <property type="match status" value="2"/>
</dbReference>
<dbReference type="AlphaFoldDB" id="A0A537K832"/>
<name>A0A537K832_9BACT</name>